<dbReference type="EMBL" id="CAJVPQ010002426">
    <property type="protein sequence ID" value="CAG8596706.1"/>
    <property type="molecule type" value="Genomic_DNA"/>
</dbReference>
<evidence type="ECO:0000313" key="2">
    <source>
        <dbReference type="EMBL" id="CAG8596706.1"/>
    </source>
</evidence>
<sequence length="75" mass="8444">DQVEIPLNLYSSSDESEVASGRENNVSHPVNQSSIMMTPALEYSGFPLTTYSYYNPYDYYLPSPTDDVSFSNFSN</sequence>
<proteinExistence type="predicted"/>
<protein>
    <submittedName>
        <fullName evidence="2">16874_t:CDS:1</fullName>
    </submittedName>
</protein>
<evidence type="ECO:0000313" key="3">
    <source>
        <dbReference type="Proteomes" id="UP000789570"/>
    </source>
</evidence>
<comment type="caution">
    <text evidence="2">The sequence shown here is derived from an EMBL/GenBank/DDBJ whole genome shotgun (WGS) entry which is preliminary data.</text>
</comment>
<evidence type="ECO:0000256" key="1">
    <source>
        <dbReference type="SAM" id="MobiDB-lite"/>
    </source>
</evidence>
<dbReference type="AlphaFoldDB" id="A0A9N9GEN1"/>
<organism evidence="2 3">
    <name type="scientific">Funneliformis caledonium</name>
    <dbReference type="NCBI Taxonomy" id="1117310"/>
    <lineage>
        <taxon>Eukaryota</taxon>
        <taxon>Fungi</taxon>
        <taxon>Fungi incertae sedis</taxon>
        <taxon>Mucoromycota</taxon>
        <taxon>Glomeromycotina</taxon>
        <taxon>Glomeromycetes</taxon>
        <taxon>Glomerales</taxon>
        <taxon>Glomeraceae</taxon>
        <taxon>Funneliformis</taxon>
    </lineage>
</organism>
<name>A0A9N9GEN1_9GLOM</name>
<accession>A0A9N9GEN1</accession>
<dbReference type="Proteomes" id="UP000789570">
    <property type="component" value="Unassembled WGS sequence"/>
</dbReference>
<feature type="region of interest" description="Disordered" evidence="1">
    <location>
        <begin position="1"/>
        <end position="30"/>
    </location>
</feature>
<keyword evidence="3" id="KW-1185">Reference proteome</keyword>
<feature type="non-terminal residue" evidence="2">
    <location>
        <position position="75"/>
    </location>
</feature>
<gene>
    <name evidence="2" type="ORF">FCALED_LOCUS8383</name>
</gene>
<reference evidence="2" key="1">
    <citation type="submission" date="2021-06" db="EMBL/GenBank/DDBJ databases">
        <authorList>
            <person name="Kallberg Y."/>
            <person name="Tangrot J."/>
            <person name="Rosling A."/>
        </authorList>
    </citation>
    <scope>NUCLEOTIDE SEQUENCE</scope>
    <source>
        <strain evidence="2">UK204</strain>
    </source>
</reference>